<name>A0A0M3HH43_ASCLU</name>
<proteinExistence type="predicted"/>
<sequence>MKRCYGSINENEFDEQSIGTCDDRSKSRNDHDHLKQHYAAIIDALFTKKFPLKSNKPEVVKKREEVLRELRYMEMQLNHVKVTFSI</sequence>
<dbReference type="WBParaSite" id="ALUE_0000083801-mRNA-1">
    <property type="protein sequence ID" value="ALUE_0000083801-mRNA-1"/>
    <property type="gene ID" value="ALUE_0000083801"/>
</dbReference>
<evidence type="ECO:0000313" key="1">
    <source>
        <dbReference type="Proteomes" id="UP000036681"/>
    </source>
</evidence>
<reference evidence="2" key="1">
    <citation type="submission" date="2017-02" db="UniProtKB">
        <authorList>
            <consortium name="WormBaseParasite"/>
        </authorList>
    </citation>
    <scope>IDENTIFICATION</scope>
</reference>
<protein>
    <submittedName>
        <fullName evidence="2">BHLH domain-containing protein</fullName>
    </submittedName>
</protein>
<keyword evidence="1" id="KW-1185">Reference proteome</keyword>
<organism evidence="1 2">
    <name type="scientific">Ascaris lumbricoides</name>
    <name type="common">Giant roundworm</name>
    <dbReference type="NCBI Taxonomy" id="6252"/>
    <lineage>
        <taxon>Eukaryota</taxon>
        <taxon>Metazoa</taxon>
        <taxon>Ecdysozoa</taxon>
        <taxon>Nematoda</taxon>
        <taxon>Chromadorea</taxon>
        <taxon>Rhabditida</taxon>
        <taxon>Spirurina</taxon>
        <taxon>Ascaridomorpha</taxon>
        <taxon>Ascaridoidea</taxon>
        <taxon>Ascarididae</taxon>
        <taxon>Ascaris</taxon>
    </lineage>
</organism>
<dbReference type="Proteomes" id="UP000036681">
    <property type="component" value="Unplaced"/>
</dbReference>
<dbReference type="AlphaFoldDB" id="A0A0M3HH43"/>
<evidence type="ECO:0000313" key="2">
    <source>
        <dbReference type="WBParaSite" id="ALUE_0000083801-mRNA-1"/>
    </source>
</evidence>
<accession>A0A0M3HH43</accession>